<comment type="caution">
    <text evidence="2">The sequence shown here is derived from an EMBL/GenBank/DDBJ whole genome shotgun (WGS) entry which is preliminary data.</text>
</comment>
<organism evidence="2 3">
    <name type="scientific">Reyranella aquatilis</name>
    <dbReference type="NCBI Taxonomy" id="2035356"/>
    <lineage>
        <taxon>Bacteria</taxon>
        <taxon>Pseudomonadati</taxon>
        <taxon>Pseudomonadota</taxon>
        <taxon>Alphaproteobacteria</taxon>
        <taxon>Hyphomicrobiales</taxon>
        <taxon>Reyranellaceae</taxon>
        <taxon>Reyranella</taxon>
    </lineage>
</organism>
<evidence type="ECO:0000313" key="2">
    <source>
        <dbReference type="EMBL" id="MCC8432611.1"/>
    </source>
</evidence>
<evidence type="ECO:0000256" key="1">
    <source>
        <dbReference type="SAM" id="SignalP"/>
    </source>
</evidence>
<gene>
    <name evidence="2" type="ORF">LJ725_26875</name>
</gene>
<feature type="signal peptide" evidence="1">
    <location>
        <begin position="1"/>
        <end position="17"/>
    </location>
</feature>
<protein>
    <submittedName>
        <fullName evidence="2">Uncharacterized protein</fullName>
    </submittedName>
</protein>
<dbReference type="EMBL" id="JAJISD010000016">
    <property type="protein sequence ID" value="MCC8432611.1"/>
    <property type="molecule type" value="Genomic_DNA"/>
</dbReference>
<reference evidence="2 3" key="1">
    <citation type="submission" date="2021-11" db="EMBL/GenBank/DDBJ databases">
        <authorList>
            <person name="Lee D.-H."/>
            <person name="Kim S.-B."/>
        </authorList>
    </citation>
    <scope>NUCLEOTIDE SEQUENCE [LARGE SCALE GENOMIC DNA]</scope>
    <source>
        <strain evidence="2 3">KCTC 52223</strain>
    </source>
</reference>
<keyword evidence="3" id="KW-1185">Reference proteome</keyword>
<proteinExistence type="predicted"/>
<evidence type="ECO:0000313" key="3">
    <source>
        <dbReference type="Proteomes" id="UP001198862"/>
    </source>
</evidence>
<sequence>MITAASLVGMTASFAHAQGAPIEFRMAASDANIAGCRGLDAQLSRVHSVTLNGDTALLKLAGGISETLKQTAPGVYTTVFTLSGVRLDVVANSATSPRTLVVTEKNRGCRWDATTK</sequence>
<feature type="chain" id="PRO_5046545259" evidence="1">
    <location>
        <begin position="18"/>
        <end position="116"/>
    </location>
</feature>
<accession>A0ABS8L2P1</accession>
<name>A0ABS8L2P1_9HYPH</name>
<keyword evidence="1" id="KW-0732">Signal</keyword>
<dbReference type="Proteomes" id="UP001198862">
    <property type="component" value="Unassembled WGS sequence"/>
</dbReference>